<protein>
    <submittedName>
        <fullName evidence="2">Flavodoxin</fullName>
    </submittedName>
</protein>
<dbReference type="GO" id="GO:0070819">
    <property type="term" value="F:menaquinone-dependent protoporphyrinogen oxidase activity"/>
    <property type="evidence" value="ECO:0007669"/>
    <property type="project" value="TreeGrafter"/>
</dbReference>
<dbReference type="InterPro" id="IPR052200">
    <property type="entry name" value="Protoporphyrinogen_IX_DH"/>
</dbReference>
<dbReference type="Gene3D" id="3.40.50.360">
    <property type="match status" value="1"/>
</dbReference>
<name>A0A6N2W3R9_9FIRM</name>
<dbReference type="InterPro" id="IPR026816">
    <property type="entry name" value="Flavodoxin_dom"/>
</dbReference>
<dbReference type="RefSeq" id="WP_006566009.1">
    <property type="nucleotide sequence ID" value="NZ_BAABZP010000001.1"/>
</dbReference>
<dbReference type="GO" id="GO:0010181">
    <property type="term" value="F:FMN binding"/>
    <property type="evidence" value="ECO:0007669"/>
    <property type="project" value="TreeGrafter"/>
</dbReference>
<evidence type="ECO:0000313" key="2">
    <source>
        <dbReference type="EMBL" id="VYT36918.1"/>
    </source>
</evidence>
<feature type="domain" description="Flavodoxin" evidence="1">
    <location>
        <begin position="6"/>
        <end position="144"/>
    </location>
</feature>
<dbReference type="GO" id="GO:0006783">
    <property type="term" value="P:heme biosynthetic process"/>
    <property type="evidence" value="ECO:0007669"/>
    <property type="project" value="TreeGrafter"/>
</dbReference>
<dbReference type="AlphaFoldDB" id="A0A6N2W3R9"/>
<dbReference type="EMBL" id="CACRSQ010000007">
    <property type="protein sequence ID" value="VYT36918.1"/>
    <property type="molecule type" value="Genomic_DNA"/>
</dbReference>
<dbReference type="PANTHER" id="PTHR38030:SF2">
    <property type="entry name" value="PROTOPORPHYRINOGEN IX DEHYDROGENASE [QUINONE]"/>
    <property type="match status" value="1"/>
</dbReference>
<dbReference type="Pfam" id="PF12724">
    <property type="entry name" value="Flavodoxin_5"/>
    <property type="match status" value="1"/>
</dbReference>
<reference evidence="2" key="1">
    <citation type="submission" date="2019-11" db="EMBL/GenBank/DDBJ databases">
        <authorList>
            <person name="Feng L."/>
        </authorList>
    </citation>
    <scope>NUCLEOTIDE SEQUENCE</scope>
    <source>
        <strain evidence="2">AcaccaeLFYP115</strain>
    </source>
</reference>
<evidence type="ECO:0000259" key="1">
    <source>
        <dbReference type="Pfam" id="PF12724"/>
    </source>
</evidence>
<accession>A0A6N2W3R9</accession>
<proteinExistence type="predicted"/>
<dbReference type="InterPro" id="IPR029039">
    <property type="entry name" value="Flavoprotein-like_sf"/>
</dbReference>
<sequence>MKKTAVVYGSVYGSTKQYAQWIADSLSADLYENKNLDLSVLEPYDVIIYGGGLYAGGVTGISLISRHPEFIQKKKVFVFTCGIADPALPENVEHILKNLDSVFPGELKQQISFYHLRGWMDYSRFSRKHRVMMWMMKKMLSKKKLEDLTEEDQGILETYGKHVDFTDRDSILPLVQDVRQYI</sequence>
<gene>
    <name evidence="2" type="ORF">ACLFYP115_03044</name>
</gene>
<organism evidence="2">
    <name type="scientific">Anaerostipes caccae</name>
    <dbReference type="NCBI Taxonomy" id="105841"/>
    <lineage>
        <taxon>Bacteria</taxon>
        <taxon>Bacillati</taxon>
        <taxon>Bacillota</taxon>
        <taxon>Clostridia</taxon>
        <taxon>Lachnospirales</taxon>
        <taxon>Lachnospiraceae</taxon>
        <taxon>Anaerostipes</taxon>
    </lineage>
</organism>
<dbReference type="SUPFAM" id="SSF52218">
    <property type="entry name" value="Flavoproteins"/>
    <property type="match status" value="1"/>
</dbReference>
<dbReference type="PANTHER" id="PTHR38030">
    <property type="entry name" value="PROTOPORPHYRINOGEN IX DEHYDROGENASE [MENAQUINONE]"/>
    <property type="match status" value="1"/>
</dbReference>